<name>A0A1I7XE72_HETBA</name>
<dbReference type="CDD" id="cd08064">
    <property type="entry name" value="MPN_eIF3f"/>
    <property type="match status" value="1"/>
</dbReference>
<evidence type="ECO:0000256" key="1">
    <source>
        <dbReference type="ARBA" id="ARBA00022490"/>
    </source>
</evidence>
<dbReference type="AlphaFoldDB" id="A0A1I7XE72"/>
<feature type="domain" description="MPN" evidence="4">
    <location>
        <begin position="7"/>
        <end position="153"/>
    </location>
</feature>
<dbReference type="Pfam" id="PF01398">
    <property type="entry name" value="JAB"/>
    <property type="match status" value="1"/>
</dbReference>
<dbReference type="Pfam" id="PF13012">
    <property type="entry name" value="MitMem_reg"/>
    <property type="match status" value="1"/>
</dbReference>
<evidence type="ECO:0000313" key="6">
    <source>
        <dbReference type="WBParaSite" id="Hba_15636"/>
    </source>
</evidence>
<dbReference type="InterPro" id="IPR037518">
    <property type="entry name" value="MPN"/>
</dbReference>
<evidence type="ECO:0000256" key="3">
    <source>
        <dbReference type="ARBA" id="ARBA00022917"/>
    </source>
</evidence>
<sequence>MASNLTVKVHPVVYMTIVDSYLRRQRPTKAGQPANDKSLGTLMGFYEKGAIQVTNCFAIPFNESKDDLELDDSFNQQMIQMLKRAAPTEQPVGWFYTSSDLSSNCLIYHDYYNRVISEVSTRKEAPPLVLLTLDTTFSSAEDKYRMPVRAYLRSKAGIPGSREPHCAIFNPLRVELDAFPGESVAMQLIENALESRRREVTMESGLEQLERSTGQIIQSLERLLEYVNEVTARDELPADATMGRRLMDIVNTAATHMQTDKLDSLVKNSLRDYMMISYLANLTKTQLHVHERMTNL</sequence>
<keyword evidence="5" id="KW-1185">Reference proteome</keyword>
<reference evidence="6" key="1">
    <citation type="submission" date="2016-11" db="UniProtKB">
        <authorList>
            <consortium name="WormBaseParasite"/>
        </authorList>
    </citation>
    <scope>IDENTIFICATION</scope>
</reference>
<dbReference type="InterPro" id="IPR000555">
    <property type="entry name" value="JAMM/MPN+_dom"/>
</dbReference>
<dbReference type="PROSITE" id="PS50249">
    <property type="entry name" value="MPN"/>
    <property type="match status" value="1"/>
</dbReference>
<dbReference type="GO" id="GO:0008237">
    <property type="term" value="F:metallopeptidase activity"/>
    <property type="evidence" value="ECO:0007669"/>
    <property type="project" value="InterPro"/>
</dbReference>
<dbReference type="WBParaSite" id="Hba_15636">
    <property type="protein sequence ID" value="Hba_15636"/>
    <property type="gene ID" value="Hba_15636"/>
</dbReference>
<dbReference type="GO" id="GO:0071541">
    <property type="term" value="C:eukaryotic translation initiation factor 3 complex, eIF3m"/>
    <property type="evidence" value="ECO:0007669"/>
    <property type="project" value="TreeGrafter"/>
</dbReference>
<dbReference type="Proteomes" id="UP000095283">
    <property type="component" value="Unplaced"/>
</dbReference>
<evidence type="ECO:0000313" key="5">
    <source>
        <dbReference type="Proteomes" id="UP000095283"/>
    </source>
</evidence>
<accession>A0A1I7XE72</accession>
<evidence type="ECO:0000256" key="2">
    <source>
        <dbReference type="ARBA" id="ARBA00022540"/>
    </source>
</evidence>
<keyword evidence="3" id="KW-0648">Protein biosynthesis</keyword>
<dbReference type="PANTHER" id="PTHR10540:SF6">
    <property type="entry name" value="EUKARYOTIC TRANSLATION INITIATION FACTOR 3 SUBUNIT F"/>
    <property type="match status" value="1"/>
</dbReference>
<dbReference type="InterPro" id="IPR024969">
    <property type="entry name" value="EIF3F/CSN6-like_C"/>
</dbReference>
<evidence type="ECO:0000259" key="4">
    <source>
        <dbReference type="PROSITE" id="PS50249"/>
    </source>
</evidence>
<keyword evidence="1" id="KW-0963">Cytoplasm</keyword>
<dbReference type="PANTHER" id="PTHR10540">
    <property type="entry name" value="EUKARYOTIC TRANSLATION INITIATION FACTOR 3 SUBUNIT F-RELATED"/>
    <property type="match status" value="1"/>
</dbReference>
<organism evidence="5 6">
    <name type="scientific">Heterorhabditis bacteriophora</name>
    <name type="common">Entomopathogenic nematode worm</name>
    <dbReference type="NCBI Taxonomy" id="37862"/>
    <lineage>
        <taxon>Eukaryota</taxon>
        <taxon>Metazoa</taxon>
        <taxon>Ecdysozoa</taxon>
        <taxon>Nematoda</taxon>
        <taxon>Chromadorea</taxon>
        <taxon>Rhabditida</taxon>
        <taxon>Rhabditina</taxon>
        <taxon>Rhabditomorpha</taxon>
        <taxon>Strongyloidea</taxon>
        <taxon>Heterorhabditidae</taxon>
        <taxon>Heterorhabditis</taxon>
    </lineage>
</organism>
<dbReference type="GO" id="GO:0031369">
    <property type="term" value="F:translation initiation factor binding"/>
    <property type="evidence" value="ECO:0007669"/>
    <property type="project" value="InterPro"/>
</dbReference>
<dbReference type="InterPro" id="IPR027531">
    <property type="entry name" value="eIF3f"/>
</dbReference>
<dbReference type="SMART" id="SM00232">
    <property type="entry name" value="JAB_MPN"/>
    <property type="match status" value="1"/>
</dbReference>
<protein>
    <submittedName>
        <fullName evidence="6">MPN domain-containing protein</fullName>
    </submittedName>
</protein>
<proteinExistence type="predicted"/>
<dbReference type="Gene3D" id="3.40.140.10">
    <property type="entry name" value="Cytidine Deaminase, domain 2"/>
    <property type="match status" value="1"/>
</dbReference>
<keyword evidence="2" id="KW-0396">Initiation factor</keyword>
<dbReference type="GO" id="GO:0003743">
    <property type="term" value="F:translation initiation factor activity"/>
    <property type="evidence" value="ECO:0007669"/>
    <property type="project" value="UniProtKB-KW"/>
</dbReference>